<gene>
    <name evidence="2" type="ORF">SNR37_003202</name>
</gene>
<organism evidence="2 3">
    <name type="scientific">Agarivorans aestuarii</name>
    <dbReference type="NCBI Taxonomy" id="1563703"/>
    <lineage>
        <taxon>Bacteria</taxon>
        <taxon>Pseudomonadati</taxon>
        <taxon>Pseudomonadota</taxon>
        <taxon>Gammaproteobacteria</taxon>
        <taxon>Alteromonadales</taxon>
        <taxon>Alteromonadaceae</taxon>
        <taxon>Agarivorans</taxon>
    </lineage>
</organism>
<evidence type="ECO:0000313" key="2">
    <source>
        <dbReference type="EMBL" id="MEE1673775.1"/>
    </source>
</evidence>
<comment type="caution">
    <text evidence="2">The sequence shown here is derived from an EMBL/GenBank/DDBJ whole genome shotgun (WGS) entry which is preliminary data.</text>
</comment>
<evidence type="ECO:0000256" key="1">
    <source>
        <dbReference type="SAM" id="SignalP"/>
    </source>
</evidence>
<dbReference type="EMBL" id="JAYDYW010000006">
    <property type="protein sequence ID" value="MEE1673775.1"/>
    <property type="molecule type" value="Genomic_DNA"/>
</dbReference>
<proteinExistence type="predicted"/>
<keyword evidence="3" id="KW-1185">Reference proteome</keyword>
<feature type="chain" id="PRO_5045609046" evidence="1">
    <location>
        <begin position="21"/>
        <end position="178"/>
    </location>
</feature>
<evidence type="ECO:0000313" key="3">
    <source>
        <dbReference type="Proteomes" id="UP001310248"/>
    </source>
</evidence>
<accession>A0ABU7G397</accession>
<feature type="signal peptide" evidence="1">
    <location>
        <begin position="1"/>
        <end position="20"/>
    </location>
</feature>
<name>A0ABU7G397_9ALTE</name>
<keyword evidence="1" id="KW-0732">Signal</keyword>
<protein>
    <submittedName>
        <fullName evidence="2">Uncharacterized protein</fullName>
    </submittedName>
</protein>
<dbReference type="RefSeq" id="WP_329775023.1">
    <property type="nucleotide sequence ID" value="NZ_JAYDYW010000006.1"/>
</dbReference>
<reference evidence="3" key="1">
    <citation type="submission" date="2023-07" db="EMBL/GenBank/DDBJ databases">
        <title>Draft genome sequence of Agarivorans aestuarii strain ZMCS4, a CAZymes producing bacteria isolated from the marine brown algae Clodostephus spongiosus.</title>
        <authorList>
            <person name="Lorente B."/>
            <person name="Cabral C."/>
            <person name="Frias J."/>
            <person name="Faria J."/>
            <person name="Toubarro D."/>
        </authorList>
    </citation>
    <scope>NUCLEOTIDE SEQUENCE [LARGE SCALE GENOMIC DNA]</scope>
    <source>
        <strain evidence="3">ZMCS4</strain>
    </source>
</reference>
<dbReference type="Proteomes" id="UP001310248">
    <property type="component" value="Unassembled WGS sequence"/>
</dbReference>
<sequence>MKKISLMALLFCAAINPLQAEEQSAVEQQHYLWLEPGFSFGRPGSSVAADLYYSYSNYTISLGVLGGNDDGCQLICEREDGEDNYSSTRLMIGKYFYPGKYEFLAETGIAKLSVSTDHFDGENWKTLESDSYGIPIRVSKYFNGRYIGFALTAEAVVTTDDWIASLGFRVPFGKLRHW</sequence>